<organism evidence="1 2">
    <name type="scientific">Frankia umida</name>
    <dbReference type="NCBI Taxonomy" id="573489"/>
    <lineage>
        <taxon>Bacteria</taxon>
        <taxon>Bacillati</taxon>
        <taxon>Actinomycetota</taxon>
        <taxon>Actinomycetes</taxon>
        <taxon>Frankiales</taxon>
        <taxon>Frankiaceae</taxon>
        <taxon>Frankia</taxon>
    </lineage>
</organism>
<proteinExistence type="predicted"/>
<evidence type="ECO:0000313" key="2">
    <source>
        <dbReference type="Proteomes" id="UP001201873"/>
    </source>
</evidence>
<comment type="caution">
    <text evidence="1">The sequence shown here is derived from an EMBL/GenBank/DDBJ whole genome shotgun (WGS) entry which is preliminary data.</text>
</comment>
<dbReference type="RefSeq" id="WP_248824423.1">
    <property type="nucleotide sequence ID" value="NZ_JALKFT010000007.1"/>
</dbReference>
<evidence type="ECO:0000313" key="1">
    <source>
        <dbReference type="EMBL" id="MCK9876076.1"/>
    </source>
</evidence>
<dbReference type="Proteomes" id="UP001201873">
    <property type="component" value="Unassembled WGS sequence"/>
</dbReference>
<name>A0ABT0JWZ8_9ACTN</name>
<protein>
    <submittedName>
        <fullName evidence="1">Uncharacterized protein</fullName>
    </submittedName>
</protein>
<gene>
    <name evidence="1" type="ORF">MXD59_09855</name>
</gene>
<sequence length="96" mass="10434">MTEQATGVVEHIEDLDVPAVFTPHRDQVMLAVRVPSVFSTLDLGLITQVIDAANQAGFSLARTQSFREDWLLCVFDSYAAVFARPATPPTPTSSPT</sequence>
<dbReference type="EMBL" id="JALKFT010000007">
    <property type="protein sequence ID" value="MCK9876076.1"/>
    <property type="molecule type" value="Genomic_DNA"/>
</dbReference>
<keyword evidence="2" id="KW-1185">Reference proteome</keyword>
<reference evidence="1 2" key="1">
    <citation type="submission" date="2022-04" db="EMBL/GenBank/DDBJ databases">
        <title>Genome diversity in the genus Frankia.</title>
        <authorList>
            <person name="Carlos-Shanley C."/>
            <person name="Hahn D."/>
        </authorList>
    </citation>
    <scope>NUCLEOTIDE SEQUENCE [LARGE SCALE GENOMIC DNA]</scope>
    <source>
        <strain evidence="1 2">Ag45/Mut15</strain>
    </source>
</reference>
<accession>A0ABT0JWZ8</accession>